<dbReference type="InterPro" id="IPR014746">
    <property type="entry name" value="Gln_synth/guanido_kin_cat_dom"/>
</dbReference>
<dbReference type="UniPathway" id="UPA00142">
    <property type="reaction ID" value="UER00209"/>
</dbReference>
<evidence type="ECO:0000313" key="12">
    <source>
        <dbReference type="EMBL" id="CDJ41646.1"/>
    </source>
</evidence>
<dbReference type="GeneID" id="25249799"/>
<evidence type="ECO:0000256" key="5">
    <source>
        <dbReference type="ARBA" id="ARBA00022684"/>
    </source>
</evidence>
<feature type="compositionally biased region" description="Low complexity" evidence="11">
    <location>
        <begin position="168"/>
        <end position="193"/>
    </location>
</feature>
<evidence type="ECO:0000256" key="2">
    <source>
        <dbReference type="ARBA" id="ARBA00008100"/>
    </source>
</evidence>
<evidence type="ECO:0000256" key="4">
    <source>
        <dbReference type="ARBA" id="ARBA00022598"/>
    </source>
</evidence>
<keyword evidence="6 10" id="KW-0547">Nucleotide-binding</keyword>
<reference evidence="12" key="2">
    <citation type="submission" date="2013-10" db="EMBL/GenBank/DDBJ databases">
        <authorList>
            <person name="Aslett M."/>
        </authorList>
    </citation>
    <scope>NUCLEOTIDE SEQUENCE [LARGE SCALE GENOMIC DNA]</scope>
    <source>
        <strain evidence="12">Houghton</strain>
    </source>
</reference>
<dbReference type="Pfam" id="PF03074">
    <property type="entry name" value="GCS"/>
    <property type="match status" value="2"/>
</dbReference>
<keyword evidence="4 10" id="KW-0436">Ligase</keyword>
<keyword evidence="13" id="KW-1185">Reference proteome</keyword>
<evidence type="ECO:0000256" key="7">
    <source>
        <dbReference type="ARBA" id="ARBA00022840"/>
    </source>
</evidence>
<feature type="region of interest" description="Disordered" evidence="11">
    <location>
        <begin position="168"/>
        <end position="200"/>
    </location>
</feature>
<reference evidence="12" key="1">
    <citation type="submission" date="2013-10" db="EMBL/GenBank/DDBJ databases">
        <title>Genomic analysis of the causative agents of coccidiosis in chickens.</title>
        <authorList>
            <person name="Reid A.J."/>
            <person name="Blake D."/>
            <person name="Billington K."/>
            <person name="Browne H."/>
            <person name="Dunn M."/>
            <person name="Hung S."/>
            <person name="Kawahara F."/>
            <person name="Miranda-Saavedra D."/>
            <person name="Mourier T."/>
            <person name="Nagra H."/>
            <person name="Otto T.D."/>
            <person name="Rawlings N."/>
            <person name="Sanchez A."/>
            <person name="Sanders M."/>
            <person name="Subramaniam C."/>
            <person name="Tay Y."/>
            <person name="Dear P."/>
            <person name="Doerig C."/>
            <person name="Gruber A."/>
            <person name="Parkinson J."/>
            <person name="Shirley M."/>
            <person name="Wan K.L."/>
            <person name="Berriman M."/>
            <person name="Tomley F."/>
            <person name="Pain A."/>
        </authorList>
    </citation>
    <scope>NUCLEOTIDE SEQUENCE [LARGE SCALE GENOMIC DNA]</scope>
    <source>
        <strain evidence="12">Houghton</strain>
    </source>
</reference>
<dbReference type="GO" id="GO:0005524">
    <property type="term" value="F:ATP binding"/>
    <property type="evidence" value="ECO:0007669"/>
    <property type="project" value="UniProtKB-UniRule"/>
</dbReference>
<feature type="compositionally biased region" description="Basic and acidic residues" evidence="11">
    <location>
        <begin position="522"/>
        <end position="536"/>
    </location>
</feature>
<gene>
    <name evidence="12" type="ORF">ETH_00002930</name>
</gene>
<dbReference type="VEuPathDB" id="ToxoDB:ETH_00002930"/>
<comment type="catalytic activity">
    <reaction evidence="10">
        <text>L-cysteine + L-glutamate + ATP = gamma-L-glutamyl-L-cysteine + ADP + phosphate + H(+)</text>
        <dbReference type="Rhea" id="RHEA:13285"/>
        <dbReference type="ChEBI" id="CHEBI:15378"/>
        <dbReference type="ChEBI" id="CHEBI:29985"/>
        <dbReference type="ChEBI" id="CHEBI:30616"/>
        <dbReference type="ChEBI" id="CHEBI:35235"/>
        <dbReference type="ChEBI" id="CHEBI:43474"/>
        <dbReference type="ChEBI" id="CHEBI:58173"/>
        <dbReference type="ChEBI" id="CHEBI:456216"/>
        <dbReference type="EC" id="6.3.2.2"/>
    </reaction>
</comment>
<dbReference type="AlphaFoldDB" id="U6KUL1"/>
<accession>U6KUL1</accession>
<comment type="similarity">
    <text evidence="2 10">Belongs to the glutamate--cysteine ligase type 3 family.</text>
</comment>
<name>U6KUL1_EIMTE</name>
<dbReference type="OMA" id="ATWMRRF"/>
<organism evidence="12 13">
    <name type="scientific">Eimeria tenella</name>
    <name type="common">Coccidian parasite</name>
    <dbReference type="NCBI Taxonomy" id="5802"/>
    <lineage>
        <taxon>Eukaryota</taxon>
        <taxon>Sar</taxon>
        <taxon>Alveolata</taxon>
        <taxon>Apicomplexa</taxon>
        <taxon>Conoidasida</taxon>
        <taxon>Coccidia</taxon>
        <taxon>Eucoccidiorida</taxon>
        <taxon>Eimeriorina</taxon>
        <taxon>Eimeriidae</taxon>
        <taxon>Eimeria</taxon>
    </lineage>
</organism>
<evidence type="ECO:0000256" key="10">
    <source>
        <dbReference type="RuleBase" id="RU367135"/>
    </source>
</evidence>
<evidence type="ECO:0000256" key="1">
    <source>
        <dbReference type="ARBA" id="ARBA00005006"/>
    </source>
</evidence>
<evidence type="ECO:0000256" key="11">
    <source>
        <dbReference type="SAM" id="MobiDB-lite"/>
    </source>
</evidence>
<dbReference type="Proteomes" id="UP000030747">
    <property type="component" value="Unassembled WGS sequence"/>
</dbReference>
<feature type="compositionally biased region" description="Polar residues" evidence="11">
    <location>
        <begin position="537"/>
        <end position="562"/>
    </location>
</feature>
<dbReference type="EMBL" id="HG675649">
    <property type="protein sequence ID" value="CDJ41646.1"/>
    <property type="molecule type" value="Genomic_DNA"/>
</dbReference>
<evidence type="ECO:0000313" key="13">
    <source>
        <dbReference type="Proteomes" id="UP000030747"/>
    </source>
</evidence>
<dbReference type="SUPFAM" id="SSF55931">
    <property type="entry name" value="Glutamine synthetase/guanido kinase"/>
    <property type="match status" value="1"/>
</dbReference>
<dbReference type="PANTHER" id="PTHR11164:SF0">
    <property type="entry name" value="GLUTAMATE--CYSTEINE LIGASE CATALYTIC SUBUNIT"/>
    <property type="match status" value="1"/>
</dbReference>
<dbReference type="Gene3D" id="3.30.590.50">
    <property type="match status" value="2"/>
</dbReference>
<dbReference type="VEuPathDB" id="ToxoDB:ETH2_1544700"/>
<sequence>MGFLGLGEPLSWNESLPYIAAIKRRGVRQFLLLFKQFKDFQATQKWGDELEIFIVQVDEESKRIRLAPEAQWCIEVLRAKEQRSAAAHAAANKNFEAALWQPEYAAFMLEALPGAPLPWGPPSWARVEPSIRSRRRKLLSWLGPRLSPLFLPSFPLLGVEEPAAAEAPAAAAAAAGGASPQQQQQQQQQQQGSPPNPLSRSLFLADTVINPHPRFGTLTANIRMRRGSKVEALVPLYMDRNTPSVPSGELNGKESLIKKIKGGESGETRKQIEDALVELRLGGRSCVLCRNPEGPSEDPHLRKQTDLCIYMDAMCFGMGMNCVQATFSPKNLAAARYLYDQLIVLAPLLLSITAATPFLRGCVAATDTRWDTISMSVDSRKPEEKQKITKSRYSSNSLYISDSPALTERLEELNDVEVSVNEKAFEALVKSGVDAVLARHIAFLFVHDPLVIFKDRLLQKGKTEEEIIAEGDLDWTLEEAAAFESPEDFENLQSTNWNGVRFKPPPQFLNTAESSPKLHFKPSKDSKFEKKTKNGSENHFCFQNSDKNPQSSDKNSRNSTAVQPQDLIGWRVEMRTPEIQITDFENAACIILIAALVHLIEEEGIELYIPMSLNDKNMAAAAKLNSVLNQKFYFRKEVEKNSRDKSVAELSVHSILFGEQQQQGDPPRGPALLERCRLLLLQQRSSSSCSAAAFESFMEMYNFIYLRTSGILPTDAAFLRACLAAHPDYKGDSAVAAAAAFDICKLAMKIGSGELEVPELLGPFARRSSSSSCCCCCSGGDLCCCCAAAAHGSAAAAAARQRSCSCSSSSRPSFVKSQPLMGPLLLQQQQQQQQSHARKVNPEAILHGRGRVAAALQHSAIQQKLRTYMGLESSQKSSNAKTNAKTNKHKCCFQQILQKEIQKQMQQTPPQELVRTD</sequence>
<dbReference type="InterPro" id="IPR004308">
    <property type="entry name" value="GCS"/>
</dbReference>
<dbReference type="PANTHER" id="PTHR11164">
    <property type="entry name" value="GLUTAMATE CYSTEINE LIGASE"/>
    <property type="match status" value="1"/>
</dbReference>
<protein>
    <recommendedName>
        <fullName evidence="3 10">Glutamate--cysteine ligase</fullName>
        <ecNumber evidence="3 10">6.3.2.2</ecNumber>
    </recommendedName>
    <alternativeName>
        <fullName evidence="9 10">Gamma-ECS</fullName>
    </alternativeName>
    <alternativeName>
        <fullName evidence="8 10">Gamma-glutamylcysteine synthetase</fullName>
    </alternativeName>
</protein>
<dbReference type="EC" id="6.3.2.2" evidence="3 10"/>
<comment type="pathway">
    <text evidence="1 10">Sulfur metabolism; glutathione biosynthesis; glutathione from L-cysteine and L-glutamate: step 1/2.</text>
</comment>
<feature type="region of interest" description="Disordered" evidence="11">
    <location>
        <begin position="505"/>
        <end position="562"/>
    </location>
</feature>
<proteinExistence type="inferred from homology"/>
<dbReference type="Gene3D" id="1.10.8.960">
    <property type="match status" value="1"/>
</dbReference>
<keyword evidence="5 10" id="KW-0317">Glutathione biosynthesis</keyword>
<evidence type="ECO:0000256" key="9">
    <source>
        <dbReference type="ARBA" id="ARBA00032122"/>
    </source>
</evidence>
<keyword evidence="7 10" id="KW-0067">ATP-binding</keyword>
<evidence type="ECO:0000256" key="8">
    <source>
        <dbReference type="ARBA" id="ARBA00030585"/>
    </source>
</evidence>
<dbReference type="RefSeq" id="XP_013232396.1">
    <property type="nucleotide sequence ID" value="XM_013376942.1"/>
</dbReference>
<dbReference type="GO" id="GO:0006750">
    <property type="term" value="P:glutathione biosynthetic process"/>
    <property type="evidence" value="ECO:0007669"/>
    <property type="project" value="UniProtKB-UniRule"/>
</dbReference>
<dbReference type="GO" id="GO:0004357">
    <property type="term" value="F:glutamate-cysteine ligase activity"/>
    <property type="evidence" value="ECO:0007669"/>
    <property type="project" value="UniProtKB-UniRule"/>
</dbReference>
<evidence type="ECO:0000256" key="3">
    <source>
        <dbReference type="ARBA" id="ARBA00012220"/>
    </source>
</evidence>
<evidence type="ECO:0000256" key="6">
    <source>
        <dbReference type="ARBA" id="ARBA00022741"/>
    </source>
</evidence>
<dbReference type="OrthoDB" id="7939818at2759"/>